<gene>
    <name evidence="3" type="primary">LOC129325116</name>
</gene>
<dbReference type="InterPro" id="IPR044844">
    <property type="entry name" value="Trans_IPPS_euk-type"/>
</dbReference>
<dbReference type="GeneID" id="129325116"/>
<evidence type="ECO:0000313" key="2">
    <source>
        <dbReference type="Proteomes" id="UP001190640"/>
    </source>
</evidence>
<dbReference type="GO" id="GO:0005789">
    <property type="term" value="C:endoplasmic reticulum membrane"/>
    <property type="evidence" value="ECO:0007669"/>
    <property type="project" value="TreeGrafter"/>
</dbReference>
<organism evidence="2 3">
    <name type="scientific">Eublepharis macularius</name>
    <name type="common">Leopard gecko</name>
    <name type="synonym">Cyrtodactylus macularius</name>
    <dbReference type="NCBI Taxonomy" id="481883"/>
    <lineage>
        <taxon>Eukaryota</taxon>
        <taxon>Metazoa</taxon>
        <taxon>Chordata</taxon>
        <taxon>Craniata</taxon>
        <taxon>Vertebrata</taxon>
        <taxon>Euteleostomi</taxon>
        <taxon>Lepidosauria</taxon>
        <taxon>Squamata</taxon>
        <taxon>Bifurcata</taxon>
        <taxon>Gekkota</taxon>
        <taxon>Eublepharidae</taxon>
        <taxon>Eublepharinae</taxon>
        <taxon>Eublepharis</taxon>
    </lineage>
</organism>
<evidence type="ECO:0000256" key="1">
    <source>
        <dbReference type="ARBA" id="ARBA00006251"/>
    </source>
</evidence>
<dbReference type="PANTHER" id="PTHR11626">
    <property type="entry name" value="FARNESYL-DIPHOSPHATE FARNESYLTRANSFERASE"/>
    <property type="match status" value="1"/>
</dbReference>
<dbReference type="GO" id="GO:0051996">
    <property type="term" value="F:squalene synthase [NAD(P)H] activity"/>
    <property type="evidence" value="ECO:0007669"/>
    <property type="project" value="InterPro"/>
</dbReference>
<protein>
    <submittedName>
        <fullName evidence="3">Squalene synthase-like</fullName>
    </submittedName>
</protein>
<name>A0AA97J012_EUBMA</name>
<keyword evidence="2" id="KW-1185">Reference proteome</keyword>
<dbReference type="AlphaFoldDB" id="A0AA97J012"/>
<dbReference type="InterPro" id="IPR008949">
    <property type="entry name" value="Isoprenoid_synthase_dom_sf"/>
</dbReference>
<dbReference type="KEGG" id="emc:129325116"/>
<dbReference type="Proteomes" id="UP001190640">
    <property type="component" value="Chromosome 1"/>
</dbReference>
<sequence>MGIESIYYSSKFLILNIDKAVQCMNELITNTLHHVPDVLIYLSRLKNRSVFNFCAIPQVMAIATLAACYNNKQVFRGTVKIRKGQAVTLMMDATNIDAVKAIMYQYVEEIYQKIPSTDPSSSRTQQIIASIRSMSVPSSALLSRIHYSPIYLSCVMLLATLSWQYLSTVSKATKEFVHTGEN</sequence>
<dbReference type="Pfam" id="PF00494">
    <property type="entry name" value="SQS_PSY"/>
    <property type="match status" value="1"/>
</dbReference>
<evidence type="ECO:0000313" key="3">
    <source>
        <dbReference type="RefSeq" id="XP_054828639.1"/>
    </source>
</evidence>
<reference evidence="3" key="1">
    <citation type="submission" date="2025-08" db="UniProtKB">
        <authorList>
            <consortium name="RefSeq"/>
        </authorList>
    </citation>
    <scope>IDENTIFICATION</scope>
    <source>
        <tissue evidence="3">Blood</tissue>
    </source>
</reference>
<dbReference type="Gene3D" id="1.10.600.10">
    <property type="entry name" value="Farnesyl Diphosphate Synthase"/>
    <property type="match status" value="1"/>
</dbReference>
<dbReference type="GO" id="GO:0006695">
    <property type="term" value="P:cholesterol biosynthetic process"/>
    <property type="evidence" value="ECO:0007669"/>
    <property type="project" value="TreeGrafter"/>
</dbReference>
<dbReference type="SUPFAM" id="SSF48576">
    <property type="entry name" value="Terpenoid synthases"/>
    <property type="match status" value="1"/>
</dbReference>
<dbReference type="FunFam" id="1.10.600.10:FF:000023">
    <property type="entry name" value="Squalene synthase"/>
    <property type="match status" value="1"/>
</dbReference>
<comment type="similarity">
    <text evidence="1">Belongs to the phytoene/squalene synthase family.</text>
</comment>
<dbReference type="InterPro" id="IPR002060">
    <property type="entry name" value="Squ/phyt_synthse"/>
</dbReference>
<accession>A0AA97J012</accession>
<proteinExistence type="inferred from homology"/>
<dbReference type="GO" id="GO:0045338">
    <property type="term" value="P:farnesyl diphosphate metabolic process"/>
    <property type="evidence" value="ECO:0007669"/>
    <property type="project" value="InterPro"/>
</dbReference>
<dbReference type="PANTHER" id="PTHR11626:SF2">
    <property type="entry name" value="SQUALENE SYNTHASE"/>
    <property type="match status" value="1"/>
</dbReference>
<dbReference type="RefSeq" id="XP_054828639.1">
    <property type="nucleotide sequence ID" value="XM_054972664.1"/>
</dbReference>